<name>A0A653BPB0_CALMS</name>
<proteinExistence type="inferred from homology"/>
<comment type="subunit">
    <text evidence="3">Interacts with UBC9, RAN, RBM8A, eIF-1A and PAX6.</text>
</comment>
<dbReference type="InterPro" id="IPR016024">
    <property type="entry name" value="ARM-type_fold"/>
</dbReference>
<reference evidence="10 11" key="1">
    <citation type="submission" date="2019-01" db="EMBL/GenBank/DDBJ databases">
        <authorList>
            <person name="Sayadi A."/>
        </authorList>
    </citation>
    <scope>NUCLEOTIDE SEQUENCE [LARGE SCALE GENOMIC DNA]</scope>
</reference>
<dbReference type="PROSITE" id="PS50166">
    <property type="entry name" value="IMPORTIN_B_NT"/>
    <property type="match status" value="1"/>
</dbReference>
<evidence type="ECO:0000256" key="4">
    <source>
        <dbReference type="ARBA" id="ARBA00016020"/>
    </source>
</evidence>
<dbReference type="EMBL" id="CAACVG010003258">
    <property type="protein sequence ID" value="VEN37339.1"/>
    <property type="molecule type" value="Genomic_DNA"/>
</dbReference>
<keyword evidence="5" id="KW-0813">Transport</keyword>
<dbReference type="InterPro" id="IPR011989">
    <property type="entry name" value="ARM-like"/>
</dbReference>
<dbReference type="InterPro" id="IPR040709">
    <property type="entry name" value="Importin_rep_1"/>
</dbReference>
<dbReference type="GO" id="GO:0006606">
    <property type="term" value="P:protein import into nucleus"/>
    <property type="evidence" value="ECO:0007669"/>
    <property type="project" value="TreeGrafter"/>
</dbReference>
<keyword evidence="8" id="KW-0539">Nucleus</keyword>
<dbReference type="GO" id="GO:0005634">
    <property type="term" value="C:nucleus"/>
    <property type="evidence" value="ECO:0007669"/>
    <property type="project" value="UniProtKB-SubCell"/>
</dbReference>
<dbReference type="InterPro" id="IPR040520">
    <property type="entry name" value="Importin_rep_3"/>
</dbReference>
<evidence type="ECO:0000313" key="11">
    <source>
        <dbReference type="Proteomes" id="UP000410492"/>
    </source>
</evidence>
<keyword evidence="11" id="KW-1185">Reference proteome</keyword>
<keyword evidence="6" id="KW-0677">Repeat</keyword>
<dbReference type="Pfam" id="PF08389">
    <property type="entry name" value="Xpo1"/>
    <property type="match status" value="1"/>
</dbReference>
<dbReference type="PANTHER" id="PTHR12363:SF33">
    <property type="entry name" value="IMPORTIN-13"/>
    <property type="match status" value="1"/>
</dbReference>
<dbReference type="Pfam" id="PF18806">
    <property type="entry name" value="Importin_rep_3"/>
    <property type="match status" value="1"/>
</dbReference>
<comment type="subcellular location">
    <subcellularLocation>
        <location evidence="1">Nucleus</location>
    </subcellularLocation>
</comment>
<dbReference type="Pfam" id="PF03810">
    <property type="entry name" value="IBN_N"/>
    <property type="match status" value="1"/>
</dbReference>
<evidence type="ECO:0000256" key="7">
    <source>
        <dbReference type="ARBA" id="ARBA00022927"/>
    </source>
</evidence>
<dbReference type="OrthoDB" id="2016913at2759"/>
<evidence type="ECO:0000256" key="5">
    <source>
        <dbReference type="ARBA" id="ARBA00022448"/>
    </source>
</evidence>
<protein>
    <recommendedName>
        <fullName evidence="4">Importin-13</fullName>
    </recommendedName>
</protein>
<dbReference type="InterPro" id="IPR051345">
    <property type="entry name" value="Importin_beta-like_NTR"/>
</dbReference>
<evidence type="ECO:0000313" key="10">
    <source>
        <dbReference type="EMBL" id="VEN37339.1"/>
    </source>
</evidence>
<evidence type="ECO:0000256" key="8">
    <source>
        <dbReference type="ARBA" id="ARBA00023242"/>
    </source>
</evidence>
<dbReference type="InterPro" id="IPR001494">
    <property type="entry name" value="Importin-beta_N"/>
</dbReference>
<dbReference type="Proteomes" id="UP000410492">
    <property type="component" value="Unassembled WGS sequence"/>
</dbReference>
<dbReference type="SMART" id="SM00913">
    <property type="entry name" value="IBN_N"/>
    <property type="match status" value="1"/>
</dbReference>
<accession>A0A653BPB0</accession>
<dbReference type="Pfam" id="PF24140">
    <property type="entry name" value="TPR_TNPO3_IPO13_3rd"/>
    <property type="match status" value="1"/>
</dbReference>
<dbReference type="GO" id="GO:0031267">
    <property type="term" value="F:small GTPase binding"/>
    <property type="evidence" value="ECO:0007669"/>
    <property type="project" value="InterPro"/>
</dbReference>
<gene>
    <name evidence="10" type="ORF">CALMAC_LOCUS2627</name>
</gene>
<organism evidence="10 11">
    <name type="scientific">Callosobruchus maculatus</name>
    <name type="common">Southern cowpea weevil</name>
    <name type="synonym">Pulse bruchid</name>
    <dbReference type="NCBI Taxonomy" id="64391"/>
    <lineage>
        <taxon>Eukaryota</taxon>
        <taxon>Metazoa</taxon>
        <taxon>Ecdysozoa</taxon>
        <taxon>Arthropoda</taxon>
        <taxon>Hexapoda</taxon>
        <taxon>Insecta</taxon>
        <taxon>Pterygota</taxon>
        <taxon>Neoptera</taxon>
        <taxon>Endopterygota</taxon>
        <taxon>Coleoptera</taxon>
        <taxon>Polyphaga</taxon>
        <taxon>Cucujiformia</taxon>
        <taxon>Chrysomeloidea</taxon>
        <taxon>Chrysomelidae</taxon>
        <taxon>Bruchinae</taxon>
        <taxon>Bruchini</taxon>
        <taxon>Callosobruchus</taxon>
    </lineage>
</organism>
<dbReference type="InterPro" id="IPR058537">
    <property type="entry name" value="TPR_TNPO3_IPO13_4th"/>
</dbReference>
<evidence type="ECO:0000259" key="9">
    <source>
        <dbReference type="PROSITE" id="PS50166"/>
    </source>
</evidence>
<dbReference type="SUPFAM" id="SSF48371">
    <property type="entry name" value="ARM repeat"/>
    <property type="match status" value="1"/>
</dbReference>
<dbReference type="GO" id="GO:0005737">
    <property type="term" value="C:cytoplasm"/>
    <property type="evidence" value="ECO:0007669"/>
    <property type="project" value="TreeGrafter"/>
</dbReference>
<comment type="similarity">
    <text evidence="2">Belongs to the importin beta family.</text>
</comment>
<evidence type="ECO:0000256" key="2">
    <source>
        <dbReference type="ARBA" id="ARBA00007991"/>
    </source>
</evidence>
<dbReference type="Pfam" id="PF24139">
    <property type="entry name" value="TPR_TNPO3_IPO13_4th"/>
    <property type="match status" value="1"/>
</dbReference>
<dbReference type="Gene3D" id="1.25.10.10">
    <property type="entry name" value="Leucine-rich Repeat Variant"/>
    <property type="match status" value="1"/>
</dbReference>
<dbReference type="InterPro" id="IPR057942">
    <property type="entry name" value="TPR_TNPO3_IPO13_3rd"/>
</dbReference>
<feature type="domain" description="Importin N-terminal" evidence="9">
    <location>
        <begin position="26"/>
        <end position="92"/>
    </location>
</feature>
<dbReference type="InterPro" id="IPR013598">
    <property type="entry name" value="Exportin-1/Importin-b-like"/>
</dbReference>
<keyword evidence="7" id="KW-0653">Protein transport</keyword>
<dbReference type="Pfam" id="PF18773">
    <property type="entry name" value="Importin_rep"/>
    <property type="match status" value="1"/>
</dbReference>
<evidence type="ECO:0000256" key="6">
    <source>
        <dbReference type="ARBA" id="ARBA00022737"/>
    </source>
</evidence>
<evidence type="ECO:0000256" key="3">
    <source>
        <dbReference type="ARBA" id="ARBA00011422"/>
    </source>
</evidence>
<dbReference type="AlphaFoldDB" id="A0A653BPB0"/>
<sequence>MEYNGENLVKAVTLFYRSEAHQQAEAHQWLTEAQNSPHAWSFVWELLSPLKSSEVQFFAATTLHTKLMKHWNEVPEDHYEVLKKRILESIINYAMGPKLVLNRLCIALSAYIIHTIPTYWPNAFEELVSSFQPHHLPNVEPERVIWILLEILTVIPEEFQSTTLAVNQRNRVRTVLQEVSKDILKVVEMCLMPIPNAGLNMSNLTTYLNASKCAAAWIQLGGLNIDECTFIINLLIDLTCFVYWNKTDPDGLMPEEMDVMETAVEALTAVIQHPHTHRYKNHVTKYAANILYKFEKILDAERSLPELNKDVVATLYGLIITIADSHSKIFIDNLKSQNPEEQRIAFDLLNSILKCTNLPGLYPVDESSSTLTFGFWYTLQDDIISLGTAECAQLILTVKPYYRDLVCIMLRKSMYPTIDNSSWSLDDKEVFRCYRLDIADTFMYCYVILNLEMLDLLNTKLNEALKKDCTNGISSQTIQWTEVETVLHAFGAVAEGLEYENLYLPKLMQTIKGIPFNELNSKVMTTALHTVGAYSEWFGDHPESLENVFPLILSTLANAEVSTSSTMALKNICHDCQKHLVPYADHILLSAQAALASGNLEFAECRRIMYSIGKVLSILPVDRIMEYLNIILAPSFEDLQKLAHAEPTPSITTSLVTRLSILVSLFISLHVETEEKVEQPLLVVMQNTMPLYRIIGEKYCRNPDVMEDLSAIFKYGVTTLKDDCKPLLNDMLQIIVAIYRAVPQANILVVAKTILILFGREDEFTSLNQQLMHELVNVTLQMCAQYSTNNQLSEKADVLEGFFSMLANLAKKVPHLISNSGIDTSALFQCAILALVLPEIQTLKAVSSFLVHFISQSRESSQADVVQAFGESLVLRILMNLGTTAPRSSVDIFSDIILALNKKYCDNLSRWLNSLLAQEGFPSSRISNQQKENFIKSVLREKANKRRLCDIVLEFTLICRGILKQDMDTLTCDYS</sequence>
<dbReference type="PANTHER" id="PTHR12363">
    <property type="entry name" value="TRANSPORTIN 3 AND IMPORTIN 13"/>
    <property type="match status" value="1"/>
</dbReference>
<evidence type="ECO:0000256" key="1">
    <source>
        <dbReference type="ARBA" id="ARBA00004123"/>
    </source>
</evidence>